<sequence length="383" mass="42668">MHISTTVSSCYGRLLITRGFSLHMRNRKTVMLSVAIALTFTSACAQKNEAVPEKPQSSSPMNEIKMQQAPATDYRALNGEEPKSLPVVQFDGIKYVSMQQLVEALQYQSDWDPSTQTYRIGDFGAEYEFKMNTPTARLQNKEVALQNAPVLKGNTVYIPVQAIADLFKEDMNSTIEDGQVVLHPSGTAVENIEDTTRGPADLEFADDPLDPFKTAKPNGKPKLSFDPTGQTAPVMASWNRWEQDAVPVMKNIDTNSLIQKAEQYLGVKYKFGTGPYPETGRFDCSTFTDYIFSKYGIDLGRTARSQSEQGSSVNRKSLRKGDLMFFYVPGRFKSNKTVGHVGIYMGDGEMIHACPKPKDGVQISEINTAYWQKTFLKAKRVAS</sequence>
<organism evidence="7 8">
    <name type="scientific">Paenibacillus thalictri</name>
    <dbReference type="NCBI Taxonomy" id="2527873"/>
    <lineage>
        <taxon>Bacteria</taxon>
        <taxon>Bacillati</taxon>
        <taxon>Bacillota</taxon>
        <taxon>Bacilli</taxon>
        <taxon>Bacillales</taxon>
        <taxon>Paenibacillaceae</taxon>
        <taxon>Paenibacillus</taxon>
    </lineage>
</organism>
<dbReference type="GO" id="GO:0006508">
    <property type="term" value="P:proteolysis"/>
    <property type="evidence" value="ECO:0007669"/>
    <property type="project" value="UniProtKB-KW"/>
</dbReference>
<accession>A0A4Q9DL45</accession>
<keyword evidence="2" id="KW-0645">Protease</keyword>
<name>A0A4Q9DL45_9BACL</name>
<dbReference type="OrthoDB" id="9813118at2"/>
<dbReference type="InterPro" id="IPR038765">
    <property type="entry name" value="Papain-like_cys_pep_sf"/>
</dbReference>
<dbReference type="GO" id="GO:0008234">
    <property type="term" value="F:cysteine-type peptidase activity"/>
    <property type="evidence" value="ECO:0007669"/>
    <property type="project" value="UniProtKB-KW"/>
</dbReference>
<evidence type="ECO:0000256" key="2">
    <source>
        <dbReference type="ARBA" id="ARBA00022670"/>
    </source>
</evidence>
<proteinExistence type="inferred from homology"/>
<dbReference type="AlphaFoldDB" id="A0A4Q9DL45"/>
<evidence type="ECO:0000256" key="4">
    <source>
        <dbReference type="ARBA" id="ARBA00022807"/>
    </source>
</evidence>
<dbReference type="InterPro" id="IPR051202">
    <property type="entry name" value="Peptidase_C40"/>
</dbReference>
<dbReference type="InterPro" id="IPR012854">
    <property type="entry name" value="Cu_amine_oxidase-like_N"/>
</dbReference>
<keyword evidence="4" id="KW-0788">Thiol protease</keyword>
<evidence type="ECO:0000256" key="5">
    <source>
        <dbReference type="SAM" id="MobiDB-lite"/>
    </source>
</evidence>
<keyword evidence="8" id="KW-1185">Reference proteome</keyword>
<reference evidence="7 8" key="1">
    <citation type="submission" date="2019-02" db="EMBL/GenBank/DDBJ databases">
        <title>Paenibacillus sp. nov., isolated from surface-sterilized tissue of Thalictrum simplex L.</title>
        <authorList>
            <person name="Tuo L."/>
        </authorList>
    </citation>
    <scope>NUCLEOTIDE SEQUENCE [LARGE SCALE GENOMIC DNA]</scope>
    <source>
        <strain evidence="7 8">N2SHLJ1</strain>
    </source>
</reference>
<dbReference type="Gene3D" id="3.30.457.10">
    <property type="entry name" value="Copper amine oxidase-like, N-terminal domain"/>
    <property type="match status" value="1"/>
</dbReference>
<dbReference type="EMBL" id="SIRE01000018">
    <property type="protein sequence ID" value="TBL75093.1"/>
    <property type="molecule type" value="Genomic_DNA"/>
</dbReference>
<evidence type="ECO:0000256" key="1">
    <source>
        <dbReference type="ARBA" id="ARBA00007074"/>
    </source>
</evidence>
<comment type="similarity">
    <text evidence="1">Belongs to the peptidase C40 family.</text>
</comment>
<evidence type="ECO:0000313" key="8">
    <source>
        <dbReference type="Proteomes" id="UP000293142"/>
    </source>
</evidence>
<dbReference type="PANTHER" id="PTHR47053">
    <property type="entry name" value="MUREIN DD-ENDOPEPTIDASE MEPH-RELATED"/>
    <property type="match status" value="1"/>
</dbReference>
<feature type="region of interest" description="Disordered" evidence="5">
    <location>
        <begin position="204"/>
        <end position="228"/>
    </location>
</feature>
<dbReference type="Pfam" id="PF07833">
    <property type="entry name" value="Cu_amine_oxidN1"/>
    <property type="match status" value="1"/>
</dbReference>
<gene>
    <name evidence="7" type="ORF">EYB31_24085</name>
</gene>
<comment type="caution">
    <text evidence="7">The sequence shown here is derived from an EMBL/GenBank/DDBJ whole genome shotgun (WGS) entry which is preliminary data.</text>
</comment>
<evidence type="ECO:0000313" key="7">
    <source>
        <dbReference type="EMBL" id="TBL75093.1"/>
    </source>
</evidence>
<dbReference type="PROSITE" id="PS51935">
    <property type="entry name" value="NLPC_P60"/>
    <property type="match status" value="1"/>
</dbReference>
<protein>
    <submittedName>
        <fullName evidence="7">Peptidoglycan endopeptidase</fullName>
    </submittedName>
</protein>
<dbReference type="SUPFAM" id="SSF55383">
    <property type="entry name" value="Copper amine oxidase, domain N"/>
    <property type="match status" value="1"/>
</dbReference>
<keyword evidence="3" id="KW-0378">Hydrolase</keyword>
<dbReference type="Gene3D" id="3.90.1720.10">
    <property type="entry name" value="endopeptidase domain like (from Nostoc punctiforme)"/>
    <property type="match status" value="1"/>
</dbReference>
<dbReference type="InterPro" id="IPR036582">
    <property type="entry name" value="Mao_N_sf"/>
</dbReference>
<dbReference type="PANTHER" id="PTHR47053:SF1">
    <property type="entry name" value="MUREIN DD-ENDOPEPTIDASE MEPH-RELATED"/>
    <property type="match status" value="1"/>
</dbReference>
<dbReference type="InterPro" id="IPR000064">
    <property type="entry name" value="NLP_P60_dom"/>
</dbReference>
<dbReference type="SUPFAM" id="SSF54001">
    <property type="entry name" value="Cysteine proteinases"/>
    <property type="match status" value="1"/>
</dbReference>
<evidence type="ECO:0000256" key="3">
    <source>
        <dbReference type="ARBA" id="ARBA00022801"/>
    </source>
</evidence>
<dbReference type="Proteomes" id="UP000293142">
    <property type="component" value="Unassembled WGS sequence"/>
</dbReference>
<evidence type="ECO:0000259" key="6">
    <source>
        <dbReference type="PROSITE" id="PS51935"/>
    </source>
</evidence>
<dbReference type="Pfam" id="PF00877">
    <property type="entry name" value="NLPC_P60"/>
    <property type="match status" value="1"/>
</dbReference>
<feature type="domain" description="NlpC/P60" evidence="6">
    <location>
        <begin position="251"/>
        <end position="382"/>
    </location>
</feature>